<dbReference type="PANTHER" id="PTHR22946">
    <property type="entry name" value="DIENELACTONE HYDROLASE DOMAIN-CONTAINING PROTEIN-RELATED"/>
    <property type="match status" value="1"/>
</dbReference>
<dbReference type="Gene3D" id="2.60.120.260">
    <property type="entry name" value="Galactose-binding domain-like"/>
    <property type="match status" value="1"/>
</dbReference>
<evidence type="ECO:0000256" key="1">
    <source>
        <dbReference type="ARBA" id="ARBA00008645"/>
    </source>
</evidence>
<dbReference type="Pfam" id="PF02129">
    <property type="entry name" value="Peptidase_S15"/>
    <property type="match status" value="1"/>
</dbReference>
<sequence>MAVALGVGAAIMAGAGVAAAEDSEGSSPSSGSSTSSESSGSASSGSSGSASSGSTSGSQSSSAGNADESESSDDTVNSGEDADLDGAGSVDEDGVDEDAVDEDAVDEDAADEGGEDEDAVDEDAVDEDGEDAADETGAVDEGAVDEGAVVDDAADDAGGDDEATDGAASGADDRPDVRDAEPAGDDAVEEPAPVEVEESPAAETPGVEAEPSATEQPATEQPATEQPAEPSAFSEPADPEVPSDEAEVVSADVSAIDPDQQALDDGPALPALASLVMSIVGAGREATNETPESIGDLVTTSLVEADAAQYPIPTDVVVEQWTPPLQWLQNIPVLGPLVVTPLVGLAHVIPFVGDILNPVIGFPIDHWAPEGTPQARSFRVTSFDGTRIFVHFMPAEGLQAGETAPTVLNGPGLGLPGATTLELDVDSFLPRDTIGVGALREAGYNVVTWDPRGEWRSEGIMTLDSPDYEGRDMSHIISYLATLPEVALDGVNDPRIGMTGASYGGGIQLATAAIDHRIDAIVPTIAWNSLVDVLFPRGAVNSGWGTLLPTVLALTFAREHPRIFPVAIQGVLFGIAEDSDIELVNDLGFQDQIGDITAPTLLIQGTVDTLFTLDQAHTNALALIEAGTTTKVVWYCGGHGACLSDYNDGEVVIDRTLRWLDRYVKGDESVDTGAQFEWVDQNGEWYSAEEYPVTEGTPVVAERTDRRTIPFVPLLGGSGPNPLILTRGLIATLLGLPSAAGAINAVSLRVPDVTELTHIVGAPEITLTYSGDGNAEHVYAQIVDDRTGLVLGNHATPIPVVLDGDTHTVTFSMEQVAHTLAPGQSVTVQIVTSSAKFLNFYSWGAITVEGMSVSLPTRAAEESATVAA</sequence>
<reference evidence="6 7" key="1">
    <citation type="journal article" date="2019" name="Emerg. Microbes Infect.">
        <title>Comprehensive subspecies identification of 175 nontuberculous mycobacteria species based on 7547 genomic profiles.</title>
        <authorList>
            <person name="Matsumoto Y."/>
            <person name="Kinjo T."/>
            <person name="Motooka D."/>
            <person name="Nabeya D."/>
            <person name="Jung N."/>
            <person name="Uechi K."/>
            <person name="Horii T."/>
            <person name="Iida T."/>
            <person name="Fujita J."/>
            <person name="Nakamura S."/>
        </authorList>
    </citation>
    <scope>NUCLEOTIDE SEQUENCE [LARGE SCALE GENOMIC DNA]</scope>
    <source>
        <strain evidence="6 7">JCM 12603</strain>
    </source>
</reference>
<protein>
    <recommendedName>
        <fullName evidence="5">Xaa-Pro dipeptidyl-peptidase C-terminal domain-containing protein</fullName>
    </recommendedName>
</protein>
<evidence type="ECO:0000313" key="7">
    <source>
        <dbReference type="Proteomes" id="UP000466785"/>
    </source>
</evidence>
<dbReference type="AlphaFoldDB" id="A0A6N4V487"/>
<feature type="compositionally biased region" description="Acidic residues" evidence="3">
    <location>
        <begin position="237"/>
        <end position="247"/>
    </location>
</feature>
<evidence type="ECO:0000256" key="3">
    <source>
        <dbReference type="SAM" id="MobiDB-lite"/>
    </source>
</evidence>
<dbReference type="GO" id="GO:0008239">
    <property type="term" value="F:dipeptidyl-peptidase activity"/>
    <property type="evidence" value="ECO:0007669"/>
    <property type="project" value="InterPro"/>
</dbReference>
<dbReference type="SUPFAM" id="SSF53474">
    <property type="entry name" value="alpha/beta-Hydrolases"/>
    <property type="match status" value="1"/>
</dbReference>
<organism evidence="6 7">
    <name type="scientific">Mycolicibacterium poriferae</name>
    <dbReference type="NCBI Taxonomy" id="39694"/>
    <lineage>
        <taxon>Bacteria</taxon>
        <taxon>Bacillati</taxon>
        <taxon>Actinomycetota</taxon>
        <taxon>Actinomycetes</taxon>
        <taxon>Mycobacteriales</taxon>
        <taxon>Mycobacteriaceae</taxon>
        <taxon>Mycolicibacterium</taxon>
    </lineage>
</organism>
<name>A0A6N4V487_9MYCO</name>
<evidence type="ECO:0000256" key="4">
    <source>
        <dbReference type="SAM" id="SignalP"/>
    </source>
</evidence>
<feature type="chain" id="PRO_5026982409" description="Xaa-Pro dipeptidyl-peptidase C-terminal domain-containing protein" evidence="4">
    <location>
        <begin position="21"/>
        <end position="868"/>
    </location>
</feature>
<dbReference type="Proteomes" id="UP000466785">
    <property type="component" value="Chromosome"/>
</dbReference>
<proteinExistence type="inferred from homology"/>
<keyword evidence="7" id="KW-1185">Reference proteome</keyword>
<comment type="similarity">
    <text evidence="1">Belongs to the AB hydrolase superfamily.</text>
</comment>
<evidence type="ECO:0000259" key="5">
    <source>
        <dbReference type="SMART" id="SM00939"/>
    </source>
</evidence>
<dbReference type="InterPro" id="IPR029058">
    <property type="entry name" value="AB_hydrolase_fold"/>
</dbReference>
<keyword evidence="4" id="KW-0732">Signal</keyword>
<dbReference type="GO" id="GO:0052689">
    <property type="term" value="F:carboxylic ester hydrolase activity"/>
    <property type="evidence" value="ECO:0007669"/>
    <property type="project" value="UniProtKB-ARBA"/>
</dbReference>
<feature type="signal peptide" evidence="4">
    <location>
        <begin position="1"/>
        <end position="20"/>
    </location>
</feature>
<dbReference type="SMART" id="SM00939">
    <property type="entry name" value="PepX_C"/>
    <property type="match status" value="1"/>
</dbReference>
<dbReference type="InterPro" id="IPR050261">
    <property type="entry name" value="FrsA_esterase"/>
</dbReference>
<dbReference type="EMBL" id="AP022570">
    <property type="protein sequence ID" value="BBX50316.1"/>
    <property type="molecule type" value="Genomic_DNA"/>
</dbReference>
<evidence type="ECO:0000256" key="2">
    <source>
        <dbReference type="ARBA" id="ARBA00022801"/>
    </source>
</evidence>
<feature type="compositionally biased region" description="Acidic residues" evidence="3">
    <location>
        <begin position="80"/>
        <end position="164"/>
    </location>
</feature>
<dbReference type="Gene3D" id="3.40.50.1820">
    <property type="entry name" value="alpha/beta hydrolase"/>
    <property type="match status" value="2"/>
</dbReference>
<feature type="compositionally biased region" description="Basic and acidic residues" evidence="3">
    <location>
        <begin position="171"/>
        <end position="181"/>
    </location>
</feature>
<gene>
    <name evidence="6" type="ORF">MPOR_13420</name>
</gene>
<feature type="compositionally biased region" description="Low complexity" evidence="3">
    <location>
        <begin position="16"/>
        <end position="64"/>
    </location>
</feature>
<evidence type="ECO:0000313" key="6">
    <source>
        <dbReference type="EMBL" id="BBX50316.1"/>
    </source>
</evidence>
<dbReference type="PANTHER" id="PTHR22946:SF9">
    <property type="entry name" value="POLYKETIDE TRANSFERASE AF380"/>
    <property type="match status" value="1"/>
</dbReference>
<feature type="region of interest" description="Disordered" evidence="3">
    <location>
        <begin position="16"/>
        <end position="249"/>
    </location>
</feature>
<keyword evidence="2" id="KW-0378">Hydrolase</keyword>
<dbReference type="KEGG" id="mpof:MPOR_13420"/>
<dbReference type="InterPro" id="IPR013736">
    <property type="entry name" value="Xaa-Pro_dipept_C"/>
</dbReference>
<feature type="compositionally biased region" description="Polar residues" evidence="3">
    <location>
        <begin position="213"/>
        <end position="224"/>
    </location>
</feature>
<feature type="domain" description="Xaa-Pro dipeptidyl-peptidase C-terminal" evidence="5">
    <location>
        <begin position="657"/>
        <end position="860"/>
    </location>
</feature>
<accession>A0A6N4V487</accession>
<dbReference type="InterPro" id="IPR000383">
    <property type="entry name" value="Xaa-Pro-like_dom"/>
</dbReference>